<evidence type="ECO:0000256" key="1">
    <source>
        <dbReference type="ARBA" id="ARBA00022448"/>
    </source>
</evidence>
<keyword evidence="1" id="KW-0813">Transport</keyword>
<dbReference type="Pfam" id="PF05266">
    <property type="entry name" value="DUF724"/>
    <property type="match status" value="1"/>
</dbReference>
<evidence type="ECO:0000256" key="3">
    <source>
        <dbReference type="SAM" id="MobiDB-lite"/>
    </source>
</evidence>
<keyword evidence="5" id="KW-1185">Reference proteome</keyword>
<dbReference type="EMBL" id="CM016556">
    <property type="protein sequence ID" value="TKW14890.1"/>
    <property type="molecule type" value="Genomic_DNA"/>
</dbReference>
<dbReference type="InterPro" id="IPR007930">
    <property type="entry name" value="DUF724"/>
</dbReference>
<gene>
    <name evidence="4" type="ORF">SEVIR_5G197200v2</name>
</gene>
<evidence type="ECO:0000313" key="4">
    <source>
        <dbReference type="EMBL" id="TKW14890.1"/>
    </source>
</evidence>
<dbReference type="Gramene" id="TKW14890">
    <property type="protein sequence ID" value="TKW14890"/>
    <property type="gene ID" value="SEVIR_5G197200v2"/>
</dbReference>
<protein>
    <recommendedName>
        <fullName evidence="6">Agenet-like domain-containing protein</fullName>
    </recommendedName>
</protein>
<reference evidence="4" key="1">
    <citation type="submission" date="2019-03" db="EMBL/GenBank/DDBJ databases">
        <title>WGS assembly of Setaria viridis.</title>
        <authorList>
            <person name="Huang P."/>
            <person name="Jenkins J."/>
            <person name="Grimwood J."/>
            <person name="Barry K."/>
            <person name="Healey A."/>
            <person name="Mamidi S."/>
            <person name="Sreedasyam A."/>
            <person name="Shu S."/>
            <person name="Feldman M."/>
            <person name="Wu J."/>
            <person name="Yu Y."/>
            <person name="Chen C."/>
            <person name="Johnson J."/>
            <person name="Rokhsar D."/>
            <person name="Baxter I."/>
            <person name="Schmutz J."/>
            <person name="Brutnell T."/>
            <person name="Kellogg E."/>
        </authorList>
    </citation>
    <scope>NUCLEOTIDE SEQUENCE [LARGE SCALE GENOMIC DNA]</scope>
</reference>
<feature type="compositionally biased region" description="Polar residues" evidence="3">
    <location>
        <begin position="243"/>
        <end position="260"/>
    </location>
</feature>
<keyword evidence="2" id="KW-0341">Growth regulation</keyword>
<name>A0A4U6UFN9_SETVI</name>
<evidence type="ECO:0000256" key="2">
    <source>
        <dbReference type="ARBA" id="ARBA00022604"/>
    </source>
</evidence>
<dbReference type="OMA" id="SAEYDFH"/>
<dbReference type="Proteomes" id="UP000298652">
    <property type="component" value="Chromosome 5"/>
</dbReference>
<evidence type="ECO:0000313" key="5">
    <source>
        <dbReference type="Proteomes" id="UP000298652"/>
    </source>
</evidence>
<evidence type="ECO:0008006" key="6">
    <source>
        <dbReference type="Google" id="ProtNLM"/>
    </source>
</evidence>
<accession>A0A4U6UFN9</accession>
<sequence>MPATIIKMVGSVNYVVSYGNREDSTEVLHSCFIQPQPVFDKTKFENELEPSAEVEVYQDGIWSLGVIEDVCICEPRRYKVRVKHHGNADDYFLVSSTSLRPYSKGDSQEWKPCSTKATCSQIITKDVMDMETIPEKEATVVKQLESEGKCLGFRVAKGKDQILATSCHTSVPEKLIDTQCDGKGRRFLPKALKELHSFSPLDDIVKAGSKFNDFDVVRHFMFNPNRKRRRMNLPDKELDSNHSVHQYQASPSASNLSPAQNHHHDLSLEPILSDTLFPLESSQDPSHNDGGLLRISETKEPALSDNLHLETAMMSLGDTAAGDEPDEMCQKVAEVKSWMAGACKGADISLINSRNCINPKEDAALPIGVLEPSSTGQQDAKADLLCIQAPNEMEIKNERAGLYLEAAEGLHLENSAEMIADEPHPQHNVSSQNSFGQLEVSISGKSSGPSSFVHSGMTVDLSTLMPLPVPSSSNLASKLSTSSLLLMPVHRMEIFERLTQVPHFREVWNCPPEFREGKALGLTVSFTNMAESIKNMRIQDEARLYQEKMNSLLDLEENGFQVGPLKVRLNNLLCTRNRQISLKNRKAKGINCRLEQQIKFVDMCIMGVEEKKYQEMKAFVDMQKVANCLSISKLQVDLLQVEESLASVEADFGSIAAAPWESDVGLPHLK</sequence>
<proteinExistence type="predicted"/>
<organism evidence="4 5">
    <name type="scientific">Setaria viridis</name>
    <name type="common">Green bristlegrass</name>
    <name type="synonym">Setaria italica subsp. viridis</name>
    <dbReference type="NCBI Taxonomy" id="4556"/>
    <lineage>
        <taxon>Eukaryota</taxon>
        <taxon>Viridiplantae</taxon>
        <taxon>Streptophyta</taxon>
        <taxon>Embryophyta</taxon>
        <taxon>Tracheophyta</taxon>
        <taxon>Spermatophyta</taxon>
        <taxon>Magnoliopsida</taxon>
        <taxon>Liliopsida</taxon>
        <taxon>Poales</taxon>
        <taxon>Poaceae</taxon>
        <taxon>PACMAD clade</taxon>
        <taxon>Panicoideae</taxon>
        <taxon>Panicodae</taxon>
        <taxon>Paniceae</taxon>
        <taxon>Cenchrinae</taxon>
        <taxon>Setaria</taxon>
    </lineage>
</organism>
<feature type="region of interest" description="Disordered" evidence="3">
    <location>
        <begin position="239"/>
        <end position="263"/>
    </location>
</feature>
<dbReference type="AlphaFoldDB" id="A0A4U6UFN9"/>